<protein>
    <submittedName>
        <fullName evidence="4">Target of rapamycin (TOR) kinase 1</fullName>
    </submittedName>
</protein>
<evidence type="ECO:0000313" key="4">
    <source>
        <dbReference type="WBParaSite" id="NBR_0000699101-mRNA-1"/>
    </source>
</evidence>
<sequence>MNASLAVTVRQPSAGQHIEAAIKRSMLVIGDMLAVRWYASPERYNFRFHVLNSAFRRFLAPPFRVPLFLGGTRKRKKKLEGSTDPTNERETEVTVVASI</sequence>
<evidence type="ECO:0000256" key="1">
    <source>
        <dbReference type="SAM" id="MobiDB-lite"/>
    </source>
</evidence>
<keyword evidence="3" id="KW-1185">Reference proteome</keyword>
<organism evidence="4">
    <name type="scientific">Nippostrongylus brasiliensis</name>
    <name type="common">Rat hookworm</name>
    <dbReference type="NCBI Taxonomy" id="27835"/>
    <lineage>
        <taxon>Eukaryota</taxon>
        <taxon>Metazoa</taxon>
        <taxon>Ecdysozoa</taxon>
        <taxon>Nematoda</taxon>
        <taxon>Chromadorea</taxon>
        <taxon>Rhabditida</taxon>
        <taxon>Rhabditina</taxon>
        <taxon>Rhabditomorpha</taxon>
        <taxon>Strongyloidea</taxon>
        <taxon>Heligmosomidae</taxon>
        <taxon>Nippostrongylus</taxon>
    </lineage>
</organism>
<dbReference type="AlphaFoldDB" id="A0A0N4XVX9"/>
<reference evidence="2 3" key="2">
    <citation type="submission" date="2018-11" db="EMBL/GenBank/DDBJ databases">
        <authorList>
            <consortium name="Pathogen Informatics"/>
        </authorList>
    </citation>
    <scope>NUCLEOTIDE SEQUENCE [LARGE SCALE GENOMIC DNA]</scope>
</reference>
<dbReference type="WBParaSite" id="NBR_0000699101-mRNA-1">
    <property type="protein sequence ID" value="NBR_0000699101-mRNA-1"/>
    <property type="gene ID" value="NBR_0000699101"/>
</dbReference>
<evidence type="ECO:0000313" key="2">
    <source>
        <dbReference type="EMBL" id="VDL70581.1"/>
    </source>
</evidence>
<name>A0A0N4XVX9_NIPBR</name>
<dbReference type="EMBL" id="UYSL01019848">
    <property type="protein sequence ID" value="VDL70581.1"/>
    <property type="molecule type" value="Genomic_DNA"/>
</dbReference>
<accession>A0A0N4XVX9</accession>
<evidence type="ECO:0000313" key="3">
    <source>
        <dbReference type="Proteomes" id="UP000271162"/>
    </source>
</evidence>
<reference evidence="4" key="1">
    <citation type="submission" date="2017-02" db="UniProtKB">
        <authorList>
            <consortium name="WormBaseParasite"/>
        </authorList>
    </citation>
    <scope>IDENTIFICATION</scope>
</reference>
<proteinExistence type="predicted"/>
<gene>
    <name evidence="2" type="ORF">NBR_LOCUS6992</name>
</gene>
<feature type="region of interest" description="Disordered" evidence="1">
    <location>
        <begin position="76"/>
        <end position="99"/>
    </location>
</feature>
<dbReference type="Proteomes" id="UP000271162">
    <property type="component" value="Unassembled WGS sequence"/>
</dbReference>